<sequence length="400" mass="46016">MNFTDRAIRALKPKEQRYEVLEDGRTGLRLRVSTVGRKSWLFTYRKGGKLNRITLGVYPEMSLARAREEVSQRRSLLNRGLDPAHIERIHKEEERQAPTMAQLAELYLERYAKAKKRSWREDERLLKKDVLPRWGHRKAKDIVRRDVVALLDDIIDRGSPIVANRTLACVRKMFNYALERSLIEMNPCSAVKMPGKERKRDRVLNEEEIRTFWHGLKEARISLPIRLALQLQLVTAQCKGELIRAEWSHFDFALGWWTISAERTKNHLAHRVPLSPLALESIEGLRGFHSLFLFPSRNGEKPLLDTSIDHAVRKNLDVLGIAPFTPHDLRRTAASHMTGMGISRLVVSKILNHAESGVTAVYDRHSYDSEKRHALEAWGKKLEAIIRGKESNPTSLAAVR</sequence>
<dbReference type="GO" id="GO:0006310">
    <property type="term" value="P:DNA recombination"/>
    <property type="evidence" value="ECO:0007669"/>
    <property type="project" value="UniProtKB-KW"/>
</dbReference>
<dbReference type="InterPro" id="IPR053876">
    <property type="entry name" value="Phage_int_M"/>
</dbReference>
<keyword evidence="3 5" id="KW-0238">DNA-binding</keyword>
<organism evidence="8 9">
    <name type="scientific">Nitrosococcus halophilus (strain Nc4)</name>
    <dbReference type="NCBI Taxonomy" id="472759"/>
    <lineage>
        <taxon>Bacteria</taxon>
        <taxon>Pseudomonadati</taxon>
        <taxon>Pseudomonadota</taxon>
        <taxon>Gammaproteobacteria</taxon>
        <taxon>Chromatiales</taxon>
        <taxon>Chromatiaceae</taxon>
        <taxon>Nitrosococcus</taxon>
    </lineage>
</organism>
<evidence type="ECO:0000259" key="7">
    <source>
        <dbReference type="PROSITE" id="PS51900"/>
    </source>
</evidence>
<dbReference type="Pfam" id="PF13356">
    <property type="entry name" value="Arm-DNA-bind_3"/>
    <property type="match status" value="1"/>
</dbReference>
<dbReference type="OrthoDB" id="9795573at2"/>
<dbReference type="PANTHER" id="PTHR30629">
    <property type="entry name" value="PROPHAGE INTEGRASE"/>
    <property type="match status" value="1"/>
</dbReference>
<dbReference type="InterPro" id="IPR011010">
    <property type="entry name" value="DNA_brk_join_enz"/>
</dbReference>
<dbReference type="Gene3D" id="1.10.150.130">
    <property type="match status" value="1"/>
</dbReference>
<keyword evidence="9" id="KW-1185">Reference proteome</keyword>
<dbReference type="InterPro" id="IPR002104">
    <property type="entry name" value="Integrase_catalytic"/>
</dbReference>
<dbReference type="InterPro" id="IPR010998">
    <property type="entry name" value="Integrase_recombinase_N"/>
</dbReference>
<proteinExistence type="inferred from homology"/>
<dbReference type="GO" id="GO:0015074">
    <property type="term" value="P:DNA integration"/>
    <property type="evidence" value="ECO:0007669"/>
    <property type="project" value="UniProtKB-KW"/>
</dbReference>
<dbReference type="InterPro" id="IPR013762">
    <property type="entry name" value="Integrase-like_cat_sf"/>
</dbReference>
<evidence type="ECO:0000256" key="1">
    <source>
        <dbReference type="ARBA" id="ARBA00008857"/>
    </source>
</evidence>
<evidence type="ECO:0000259" key="6">
    <source>
        <dbReference type="PROSITE" id="PS51898"/>
    </source>
</evidence>
<dbReference type="InterPro" id="IPR050808">
    <property type="entry name" value="Phage_Integrase"/>
</dbReference>
<dbReference type="InterPro" id="IPR044068">
    <property type="entry name" value="CB"/>
</dbReference>
<dbReference type="PROSITE" id="PS51900">
    <property type="entry name" value="CB"/>
    <property type="match status" value="1"/>
</dbReference>
<dbReference type="Gene3D" id="1.10.443.10">
    <property type="entry name" value="Intergrase catalytic core"/>
    <property type="match status" value="1"/>
</dbReference>
<evidence type="ECO:0000256" key="2">
    <source>
        <dbReference type="ARBA" id="ARBA00022908"/>
    </source>
</evidence>
<dbReference type="eggNOG" id="COG0582">
    <property type="taxonomic scope" value="Bacteria"/>
</dbReference>
<dbReference type="EMBL" id="CP001798">
    <property type="protein sequence ID" value="ADE14209.1"/>
    <property type="molecule type" value="Genomic_DNA"/>
</dbReference>
<dbReference type="HOGENOM" id="CLU_027562_0_4_6"/>
<dbReference type="Pfam" id="PF22022">
    <property type="entry name" value="Phage_int_M"/>
    <property type="match status" value="1"/>
</dbReference>
<dbReference type="Gene3D" id="3.30.160.390">
    <property type="entry name" value="Integrase, DNA-binding domain"/>
    <property type="match status" value="1"/>
</dbReference>
<dbReference type="RefSeq" id="WP_013032101.1">
    <property type="nucleotide sequence ID" value="NC_013960.1"/>
</dbReference>
<evidence type="ECO:0000313" key="9">
    <source>
        <dbReference type="Proteomes" id="UP000001844"/>
    </source>
</evidence>
<dbReference type="InterPro" id="IPR038488">
    <property type="entry name" value="Integrase_DNA-bd_sf"/>
</dbReference>
<keyword evidence="2" id="KW-0229">DNA integration</keyword>
<evidence type="ECO:0000256" key="4">
    <source>
        <dbReference type="ARBA" id="ARBA00023172"/>
    </source>
</evidence>
<dbReference type="STRING" id="472759.Nhal_1036"/>
<dbReference type="PANTHER" id="PTHR30629:SF2">
    <property type="entry name" value="PROPHAGE INTEGRASE INTS-RELATED"/>
    <property type="match status" value="1"/>
</dbReference>
<dbReference type="PROSITE" id="PS51898">
    <property type="entry name" value="TYR_RECOMBINASE"/>
    <property type="match status" value="1"/>
</dbReference>
<name>D5BYZ6_NITHN</name>
<dbReference type="KEGG" id="nhl:Nhal_1036"/>
<comment type="similarity">
    <text evidence="1">Belongs to the 'phage' integrase family.</text>
</comment>
<evidence type="ECO:0000313" key="8">
    <source>
        <dbReference type="EMBL" id="ADE14209.1"/>
    </source>
</evidence>
<dbReference type="SUPFAM" id="SSF56349">
    <property type="entry name" value="DNA breaking-rejoining enzymes"/>
    <property type="match status" value="1"/>
</dbReference>
<gene>
    <name evidence="8" type="ordered locus">Nhal_1036</name>
</gene>
<dbReference type="GO" id="GO:0003677">
    <property type="term" value="F:DNA binding"/>
    <property type="evidence" value="ECO:0007669"/>
    <property type="project" value="UniProtKB-UniRule"/>
</dbReference>
<protein>
    <submittedName>
        <fullName evidence="8">Integrase family protein</fullName>
    </submittedName>
</protein>
<dbReference type="CDD" id="cd00801">
    <property type="entry name" value="INT_P4_C"/>
    <property type="match status" value="1"/>
</dbReference>
<dbReference type="Proteomes" id="UP000001844">
    <property type="component" value="Chromosome"/>
</dbReference>
<keyword evidence="4" id="KW-0233">DNA recombination</keyword>
<accession>D5BYZ6</accession>
<feature type="domain" description="Tyr recombinase" evidence="6">
    <location>
        <begin position="199"/>
        <end position="376"/>
    </location>
</feature>
<reference evidence="9" key="1">
    <citation type="submission" date="2010-04" db="EMBL/GenBank/DDBJ databases">
        <title>Complete genome sequence of Nitrosococcus halophilus Nc4, a salt-adapted, aerobic obligate ammonia-oxidizing sulfur purple bacterium.</title>
        <authorList>
            <consortium name="US DOE Joint Genome Institute"/>
            <person name="Campbell M.A."/>
            <person name="Malfatti S.A."/>
            <person name="Chain P.S.G."/>
            <person name="Heidelberg J.F."/>
            <person name="Ward B.B."/>
            <person name="Klotz M.G."/>
        </authorList>
    </citation>
    <scope>NUCLEOTIDE SEQUENCE [LARGE SCALE GENOMIC DNA]</scope>
    <source>
        <strain evidence="9">Nc4</strain>
    </source>
</reference>
<dbReference type="AlphaFoldDB" id="D5BYZ6"/>
<evidence type="ECO:0000256" key="5">
    <source>
        <dbReference type="PROSITE-ProRule" id="PRU01248"/>
    </source>
</evidence>
<evidence type="ECO:0000256" key="3">
    <source>
        <dbReference type="ARBA" id="ARBA00023125"/>
    </source>
</evidence>
<dbReference type="Pfam" id="PF00589">
    <property type="entry name" value="Phage_integrase"/>
    <property type="match status" value="1"/>
</dbReference>
<feature type="domain" description="Core-binding (CB)" evidence="7">
    <location>
        <begin position="98"/>
        <end position="178"/>
    </location>
</feature>
<dbReference type="InterPro" id="IPR025166">
    <property type="entry name" value="Integrase_DNA_bind_dom"/>
</dbReference>